<evidence type="ECO:0000259" key="3">
    <source>
        <dbReference type="PROSITE" id="PS50003"/>
    </source>
</evidence>
<dbReference type="PANTHER" id="PTHR10663:SF405">
    <property type="entry name" value="ARF GUANINE NUCLEOTIDE EXCHANGE FACTOR SYT1"/>
    <property type="match status" value="1"/>
</dbReference>
<dbReference type="Pfam" id="PF01369">
    <property type="entry name" value="Sec7"/>
    <property type="match status" value="1"/>
</dbReference>
<protein>
    <submittedName>
        <fullName evidence="5">Uncharacterized protein</fullName>
    </submittedName>
</protein>
<accession>A0ABR4B3F9</accession>
<feature type="domain" description="PH" evidence="3">
    <location>
        <begin position="701"/>
        <end position="830"/>
    </location>
</feature>
<feature type="region of interest" description="Disordered" evidence="2">
    <location>
        <begin position="1047"/>
        <end position="1229"/>
    </location>
</feature>
<feature type="compositionally biased region" description="Low complexity" evidence="2">
    <location>
        <begin position="985"/>
        <end position="994"/>
    </location>
</feature>
<dbReference type="InterPro" id="IPR023394">
    <property type="entry name" value="Sec7_C_sf"/>
</dbReference>
<keyword evidence="1" id="KW-0175">Coiled coil</keyword>
<reference evidence="5 6" key="1">
    <citation type="submission" date="2024-09" db="EMBL/GenBank/DDBJ databases">
        <title>Rethinking Asexuality: The Enigmatic Case of Functional Sexual Genes in Lepraria (Stereocaulaceae).</title>
        <authorList>
            <person name="Doellman M."/>
            <person name="Sun Y."/>
            <person name="Barcenas-Pena A."/>
            <person name="Lumbsch H.T."/>
            <person name="Grewe F."/>
        </authorList>
    </citation>
    <scope>NUCLEOTIDE SEQUENCE [LARGE SCALE GENOMIC DNA]</scope>
    <source>
        <strain evidence="5 6">Grewe 0041</strain>
    </source>
</reference>
<feature type="compositionally biased region" description="Low complexity" evidence="2">
    <location>
        <begin position="215"/>
        <end position="227"/>
    </location>
</feature>
<feature type="compositionally biased region" description="Polar residues" evidence="2">
    <location>
        <begin position="1065"/>
        <end position="1081"/>
    </location>
</feature>
<dbReference type="Gene3D" id="2.30.29.30">
    <property type="entry name" value="Pleckstrin-homology domain (PH domain)/Phosphotyrosine-binding domain (PTB)"/>
    <property type="match status" value="1"/>
</dbReference>
<feature type="compositionally biased region" description="Low complexity" evidence="2">
    <location>
        <begin position="1289"/>
        <end position="1300"/>
    </location>
</feature>
<keyword evidence="6" id="KW-1185">Reference proteome</keyword>
<feature type="compositionally biased region" description="Basic and acidic residues" evidence="2">
    <location>
        <begin position="1145"/>
        <end position="1173"/>
    </location>
</feature>
<evidence type="ECO:0000256" key="1">
    <source>
        <dbReference type="SAM" id="Coils"/>
    </source>
</evidence>
<comment type="caution">
    <text evidence="5">The sequence shown here is derived from an EMBL/GenBank/DDBJ whole genome shotgun (WGS) entry which is preliminary data.</text>
</comment>
<dbReference type="InterPro" id="IPR001849">
    <property type="entry name" value="PH_domain"/>
</dbReference>
<feature type="compositionally biased region" description="Low complexity" evidence="2">
    <location>
        <begin position="195"/>
        <end position="206"/>
    </location>
</feature>
<dbReference type="InterPro" id="IPR000904">
    <property type="entry name" value="Sec7_dom"/>
</dbReference>
<feature type="region of interest" description="Disordered" evidence="2">
    <location>
        <begin position="977"/>
        <end position="1035"/>
    </location>
</feature>
<gene>
    <name evidence="5" type="ORF">ABVK25_007295</name>
</gene>
<feature type="compositionally biased region" description="Low complexity" evidence="2">
    <location>
        <begin position="129"/>
        <end position="142"/>
    </location>
</feature>
<feature type="compositionally biased region" description="Low complexity" evidence="2">
    <location>
        <begin position="95"/>
        <end position="104"/>
    </location>
</feature>
<evidence type="ECO:0000313" key="5">
    <source>
        <dbReference type="EMBL" id="KAL2052423.1"/>
    </source>
</evidence>
<feature type="region of interest" description="Disordered" evidence="2">
    <location>
        <begin position="855"/>
        <end position="878"/>
    </location>
</feature>
<feature type="region of interest" description="Disordered" evidence="2">
    <location>
        <begin position="1253"/>
        <end position="1328"/>
    </location>
</feature>
<sequence length="1328" mass="146322">MPDDQTYQPVCNYSNHLCHDNHKSVMSPSPLRNSFEPLGGYGTSSIERPRTPTQLEVQPKRQRFSMLQHRHKSDPQISKTAKEHAAAATPPMPAAPSIITTAPTDSLEVAPKKKSTFNLPRRHKAPEVLRLPSPKPSSQSLSDVNSGQISGGPTSANPSARESRITFDEPERFLGLNAPPAYGDNSNSSLALPVSRLSESSRSEGSLGDHGVYATTTTTHTVSTTTTFFRLPRRKHKNKGPLFPLPVKIPPPESSQNASLTPRASIGAYSSESTRHQSPSRFPPLTAVHRPFAIHEGNASSSTLSSPSHAIGDTAQKDSSNSSPVLADLPPLGRRHRSSTKGSYRQSVDDEPLPTPPLPQSGRTSSSTGRASLGGWFNLSRLRQNSEPQQIRHAFGHPPIPGTPLSAGSKAHSFNLTREPTVVPQRQEGDTPAKYLICLEEAVSRSVVATILSQSNDEFFKNVLRSYMRGFKFFGDPLDMSTRKLLMEVELPKETQQIDRVLQAFANRYHECNPGVYASPDEAYFIAFSILILHTDVFNKNNKHKMQKHDYTKNARGQGVADEILECFYDNISYTPFIHVEDDIDINGDRIVTRKPKKNLFTKQSTDSLGKPSREPVDPYTLILDNRLDSLRPSLKDVMNLEDHYTYLGTAPSLNLANLHKTFFKSGILQIVSSRSRPEAFKSPETMTNPAEAHPGVVDIKITKVGILWRKDTKKKKARSPWQEWGAILTGAQLYFFRNTTWIKSLMHQHESHHKHGYAGAPVIFKPPLEQFKPDVLMSTEDAVALLDNNYKKHKHAFVFVRHGGFEEIFLADNEGDMNDWLAKLNYAAAFRTAGVRMRSLVGGVNDGERTRAMRRMDSSNSTQSAQSSASETTVPNSKEDIQLAHQIQAARRQILAQKIAEADAKLSDASKQLEIQLRNARHLQILAPIQNRTREQVVLAAGGMAAKIQWMRMEIWRTRCHRDILVMDLEEDIKSGGDLKLKSDSSTPPTSSPRGQDVRKTEARLSYLARPRSNSRADAIARPATQPSPTKTINMDDVFASLQRTPIDSNHKPKGSWELPPLNFQPTRSPLASVSTPVVDQQSRHPPVPQVSSRSVSDIAKASDPSDIAAQLATPSPGIGNNEQEVLQEAGLAEPDSPSAGKGKHPETPTESRERPQDKGKTLESEVNEAKSKVRRSLHRTLRDSHPPSHHRSRKGKDSASSAGLAEDSASLVDSEGLARGTGSFTVHGKKASVINFGSELQNMSPEERLKLRKQAQTDDSKLSVPSTIEDEATSIRSDFGPTARPVSTISASTTTTRSQPFEEAPGAPGPTYDPRTEALKATILPT</sequence>
<feature type="compositionally biased region" description="Pro residues" evidence="2">
    <location>
        <begin position="243"/>
        <end position="253"/>
    </location>
</feature>
<dbReference type="CDD" id="cd00171">
    <property type="entry name" value="Sec7"/>
    <property type="match status" value="1"/>
</dbReference>
<dbReference type="EMBL" id="JBHFEH010000027">
    <property type="protein sequence ID" value="KAL2052423.1"/>
    <property type="molecule type" value="Genomic_DNA"/>
</dbReference>
<feature type="compositionally biased region" description="Low complexity" evidence="2">
    <location>
        <begin position="361"/>
        <end position="371"/>
    </location>
</feature>
<dbReference type="PROSITE" id="PS50003">
    <property type="entry name" value="PH_DOMAIN"/>
    <property type="match status" value="1"/>
</dbReference>
<dbReference type="Pfam" id="PF00169">
    <property type="entry name" value="PH"/>
    <property type="match status" value="1"/>
</dbReference>
<feature type="compositionally biased region" description="Low complexity" evidence="2">
    <location>
        <begin position="859"/>
        <end position="871"/>
    </location>
</feature>
<dbReference type="InterPro" id="IPR035999">
    <property type="entry name" value="Sec7_dom_sf"/>
</dbReference>
<feature type="compositionally biased region" description="Basic residues" evidence="2">
    <location>
        <begin position="112"/>
        <end position="124"/>
    </location>
</feature>
<feature type="region of interest" description="Disordered" evidence="2">
    <location>
        <begin position="66"/>
        <end position="162"/>
    </location>
</feature>
<dbReference type="SUPFAM" id="SSF50729">
    <property type="entry name" value="PH domain-like"/>
    <property type="match status" value="1"/>
</dbReference>
<dbReference type="Gene3D" id="1.10.1000.11">
    <property type="entry name" value="Arf Nucleotide-binding Site Opener,domain 2"/>
    <property type="match status" value="1"/>
</dbReference>
<name>A0ABR4B3F9_9LECA</name>
<evidence type="ECO:0000256" key="2">
    <source>
        <dbReference type="SAM" id="MobiDB-lite"/>
    </source>
</evidence>
<organism evidence="5 6">
    <name type="scientific">Lepraria finkii</name>
    <dbReference type="NCBI Taxonomy" id="1340010"/>
    <lineage>
        <taxon>Eukaryota</taxon>
        <taxon>Fungi</taxon>
        <taxon>Dikarya</taxon>
        <taxon>Ascomycota</taxon>
        <taxon>Pezizomycotina</taxon>
        <taxon>Lecanoromycetes</taxon>
        <taxon>OSLEUM clade</taxon>
        <taxon>Lecanoromycetidae</taxon>
        <taxon>Lecanorales</taxon>
        <taxon>Lecanorineae</taxon>
        <taxon>Stereocaulaceae</taxon>
        <taxon>Lepraria</taxon>
    </lineage>
</organism>
<feature type="compositionally biased region" description="Polar residues" evidence="2">
    <location>
        <begin position="143"/>
        <end position="160"/>
    </location>
</feature>
<feature type="compositionally biased region" description="Basic and acidic residues" evidence="2">
    <location>
        <begin position="1253"/>
        <end position="1263"/>
    </location>
</feature>
<dbReference type="SMART" id="SM00222">
    <property type="entry name" value="Sec7"/>
    <property type="match status" value="1"/>
</dbReference>
<proteinExistence type="predicted"/>
<feature type="coiled-coil region" evidence="1">
    <location>
        <begin position="893"/>
        <end position="920"/>
    </location>
</feature>
<evidence type="ECO:0000259" key="4">
    <source>
        <dbReference type="PROSITE" id="PS50190"/>
    </source>
</evidence>
<evidence type="ECO:0000313" key="6">
    <source>
        <dbReference type="Proteomes" id="UP001590951"/>
    </source>
</evidence>
<dbReference type="PROSITE" id="PS50190">
    <property type="entry name" value="SEC7"/>
    <property type="match status" value="1"/>
</dbReference>
<feature type="domain" description="SEC7" evidence="4">
    <location>
        <begin position="395"/>
        <end position="575"/>
    </location>
</feature>
<dbReference type="SUPFAM" id="SSF48425">
    <property type="entry name" value="Sec7 domain"/>
    <property type="match status" value="1"/>
</dbReference>
<dbReference type="Proteomes" id="UP001590951">
    <property type="component" value="Unassembled WGS sequence"/>
</dbReference>
<feature type="region of interest" description="Disordered" evidence="2">
    <location>
        <begin position="174"/>
        <end position="260"/>
    </location>
</feature>
<dbReference type="InterPro" id="IPR011993">
    <property type="entry name" value="PH-like_dom_sf"/>
</dbReference>
<dbReference type="PANTHER" id="PTHR10663">
    <property type="entry name" value="GUANYL-NUCLEOTIDE EXCHANGE FACTOR"/>
    <property type="match status" value="1"/>
</dbReference>
<feature type="region of interest" description="Disordered" evidence="2">
    <location>
        <begin position="297"/>
        <end position="371"/>
    </location>
</feature>